<protein>
    <recommendedName>
        <fullName evidence="3">CobQ/CobB/MinD/ParA nucleotide binding domain-containing protein</fullName>
    </recommendedName>
</protein>
<dbReference type="Pfam" id="PF01656">
    <property type="entry name" value="CbiA"/>
    <property type="match status" value="1"/>
</dbReference>
<reference evidence="4" key="2">
    <citation type="submission" date="2021-04" db="EMBL/GenBank/DDBJ databases">
        <authorList>
            <person name="Gilroy R."/>
        </authorList>
    </citation>
    <scope>NUCLEOTIDE SEQUENCE</scope>
    <source>
        <strain evidence="4">ChiHjej10B9-743</strain>
    </source>
</reference>
<comment type="caution">
    <text evidence="4">The sequence shown here is derived from an EMBL/GenBank/DDBJ whole genome shotgun (WGS) entry which is preliminary data.</text>
</comment>
<evidence type="ECO:0000256" key="1">
    <source>
        <dbReference type="ARBA" id="ARBA00022741"/>
    </source>
</evidence>
<dbReference type="PANTHER" id="PTHR43384">
    <property type="entry name" value="SEPTUM SITE-DETERMINING PROTEIN MIND HOMOLOG, CHLOROPLASTIC-RELATED"/>
    <property type="match status" value="1"/>
</dbReference>
<organism evidence="4 5">
    <name type="scientific">Candidatus Olsenella excrementavium</name>
    <dbReference type="NCBI Taxonomy" id="2838709"/>
    <lineage>
        <taxon>Bacteria</taxon>
        <taxon>Bacillati</taxon>
        <taxon>Actinomycetota</taxon>
        <taxon>Coriobacteriia</taxon>
        <taxon>Coriobacteriales</taxon>
        <taxon>Atopobiaceae</taxon>
        <taxon>Olsenella</taxon>
    </lineage>
</organism>
<dbReference type="Gene3D" id="3.40.50.300">
    <property type="entry name" value="P-loop containing nucleotide triphosphate hydrolases"/>
    <property type="match status" value="1"/>
</dbReference>
<dbReference type="InterPro" id="IPR002586">
    <property type="entry name" value="CobQ/CobB/MinD/ParA_Nub-bd_dom"/>
</dbReference>
<dbReference type="GO" id="GO:0005829">
    <property type="term" value="C:cytosol"/>
    <property type="evidence" value="ECO:0007669"/>
    <property type="project" value="TreeGrafter"/>
</dbReference>
<dbReference type="PANTHER" id="PTHR43384:SF6">
    <property type="entry name" value="SEPTUM SITE-DETERMINING PROTEIN MIND HOMOLOG, CHLOROPLASTIC"/>
    <property type="match status" value="1"/>
</dbReference>
<reference evidence="4" key="1">
    <citation type="journal article" date="2021" name="PeerJ">
        <title>Extensive microbial diversity within the chicken gut microbiome revealed by metagenomics and culture.</title>
        <authorList>
            <person name="Gilroy R."/>
            <person name="Ravi A."/>
            <person name="Getino M."/>
            <person name="Pursley I."/>
            <person name="Horton D.L."/>
            <person name="Alikhan N.F."/>
            <person name="Baker D."/>
            <person name="Gharbi K."/>
            <person name="Hall N."/>
            <person name="Watson M."/>
            <person name="Adriaenssens E.M."/>
            <person name="Foster-Nyarko E."/>
            <person name="Jarju S."/>
            <person name="Secka A."/>
            <person name="Antonio M."/>
            <person name="Oren A."/>
            <person name="Chaudhuri R.R."/>
            <person name="La Ragione R."/>
            <person name="Hildebrand F."/>
            <person name="Pallen M.J."/>
        </authorList>
    </citation>
    <scope>NUCLEOTIDE SEQUENCE</scope>
    <source>
        <strain evidence="4">ChiHjej10B9-743</strain>
    </source>
</reference>
<dbReference type="InterPro" id="IPR027417">
    <property type="entry name" value="P-loop_NTPase"/>
</dbReference>
<dbReference type="GO" id="GO:0005524">
    <property type="term" value="F:ATP binding"/>
    <property type="evidence" value="ECO:0007669"/>
    <property type="project" value="UniProtKB-KW"/>
</dbReference>
<dbReference type="InterPro" id="IPR050625">
    <property type="entry name" value="ParA/MinD_ATPase"/>
</dbReference>
<feature type="domain" description="CobQ/CobB/MinD/ParA nucleotide binding" evidence="3">
    <location>
        <begin position="136"/>
        <end position="286"/>
    </location>
</feature>
<dbReference type="GO" id="GO:0009898">
    <property type="term" value="C:cytoplasmic side of plasma membrane"/>
    <property type="evidence" value="ECO:0007669"/>
    <property type="project" value="TreeGrafter"/>
</dbReference>
<evidence type="ECO:0000313" key="5">
    <source>
        <dbReference type="Proteomes" id="UP000824133"/>
    </source>
</evidence>
<proteinExistence type="predicted"/>
<name>A0A9D1Z9U1_9ACTN</name>
<accession>A0A9D1Z9U1</accession>
<evidence type="ECO:0000256" key="2">
    <source>
        <dbReference type="ARBA" id="ARBA00022840"/>
    </source>
</evidence>
<dbReference type="Proteomes" id="UP000824133">
    <property type="component" value="Unassembled WGS sequence"/>
</dbReference>
<gene>
    <name evidence="4" type="ORF">IAA42_01745</name>
</gene>
<dbReference type="EMBL" id="DXCP01000009">
    <property type="protein sequence ID" value="HIY79147.1"/>
    <property type="molecule type" value="Genomic_DNA"/>
</dbReference>
<evidence type="ECO:0000259" key="3">
    <source>
        <dbReference type="Pfam" id="PF01656"/>
    </source>
</evidence>
<keyword evidence="2" id="KW-0067">ATP-binding</keyword>
<sequence length="404" mass="42303">MSEWVAYCSADYRELVRRAVGLLDPEGSLTVARSADALRRVSLASEPGEVGIVVGPVDEGVSDVNLAAAIADDGNVRCVVLACESTTGSLRSRAARAGIDRVMDLSEMGAEKRDRAVAPEIAQPVQREGSDAPVLVFCSGRGGVGKTTVASSSAVIAARWGLRTCLIDFDLSCGNAYSGFGLPRGSDLAVLSGGAPAPEVLARSVLSAAPGVSLMGPCDRPEMAEAVAPHAGGVLEWAEREFDLVVVDASTTFTDSVAQAVQHADRLVLVSDGRAGSVSSLARMSGLAVRLGVARARIARLQNRADPRARAEVAAARSEVGLEAARVYRVVDGGGEVEELLSSGRVGELCEPGYPYADSVASMLAQLLAELGRLPDLEEARRAYEAPRVRRKWGLLGPRREARG</sequence>
<dbReference type="AlphaFoldDB" id="A0A9D1Z9U1"/>
<dbReference type="SUPFAM" id="SSF52540">
    <property type="entry name" value="P-loop containing nucleoside triphosphate hydrolases"/>
    <property type="match status" value="1"/>
</dbReference>
<keyword evidence="1" id="KW-0547">Nucleotide-binding</keyword>
<dbReference type="GO" id="GO:0051782">
    <property type="term" value="P:negative regulation of cell division"/>
    <property type="evidence" value="ECO:0007669"/>
    <property type="project" value="TreeGrafter"/>
</dbReference>
<dbReference type="GO" id="GO:0016887">
    <property type="term" value="F:ATP hydrolysis activity"/>
    <property type="evidence" value="ECO:0007669"/>
    <property type="project" value="TreeGrafter"/>
</dbReference>
<evidence type="ECO:0000313" key="4">
    <source>
        <dbReference type="EMBL" id="HIY79147.1"/>
    </source>
</evidence>